<dbReference type="CDD" id="cd01347">
    <property type="entry name" value="ligand_gated_channel"/>
    <property type="match status" value="1"/>
</dbReference>
<name>A0ABS5PCV4_9FLAO</name>
<evidence type="ECO:0000256" key="15">
    <source>
        <dbReference type="RuleBase" id="RU003357"/>
    </source>
</evidence>
<evidence type="ECO:0000256" key="8">
    <source>
        <dbReference type="ARBA" id="ARBA00023004"/>
    </source>
</evidence>
<dbReference type="SUPFAM" id="SSF56935">
    <property type="entry name" value="Porins"/>
    <property type="match status" value="1"/>
</dbReference>
<dbReference type="InterPro" id="IPR000531">
    <property type="entry name" value="Beta-barrel_TonB"/>
</dbReference>
<keyword evidence="11 14" id="KW-0472">Membrane</keyword>
<evidence type="ECO:0000256" key="5">
    <source>
        <dbReference type="ARBA" id="ARBA00022496"/>
    </source>
</evidence>
<gene>
    <name evidence="18" type="ORF">KHA90_13980</name>
</gene>
<keyword evidence="8" id="KW-0408">Iron</keyword>
<evidence type="ECO:0000259" key="17">
    <source>
        <dbReference type="Pfam" id="PF07715"/>
    </source>
</evidence>
<evidence type="ECO:0000256" key="9">
    <source>
        <dbReference type="ARBA" id="ARBA00023065"/>
    </source>
</evidence>
<dbReference type="RefSeq" id="WP_213301284.1">
    <property type="nucleotide sequence ID" value="NZ_JAGYVZ010000012.1"/>
</dbReference>
<accession>A0ABS5PCV4</accession>
<reference evidence="18 19" key="1">
    <citation type="journal article" date="2018" name="Int. J. Syst. Evol. Microbiol.">
        <title>Flavobacterium chryseum sp. nov. and Flavobacterium psychroterrae sp. nov., novel environmental bacteria isolated from Antarctica.</title>
        <authorList>
            <person name="Kralova S."/>
            <person name="Svec P."/>
            <person name="Busse H.J."/>
            <person name="Stankova E."/>
            <person name="Vaczi P."/>
            <person name="Sedlacek I."/>
        </authorList>
    </citation>
    <scope>NUCLEOTIDE SEQUENCE [LARGE SCALE GENOMIC DNA]</scope>
    <source>
        <strain evidence="18 19">CCM 8827</strain>
    </source>
</reference>
<protein>
    <submittedName>
        <fullName evidence="18">TonB-dependent siderophore receptor</fullName>
    </submittedName>
</protein>
<dbReference type="InterPro" id="IPR012910">
    <property type="entry name" value="Plug_dom"/>
</dbReference>
<evidence type="ECO:0000256" key="4">
    <source>
        <dbReference type="ARBA" id="ARBA00022452"/>
    </source>
</evidence>
<dbReference type="Proteomes" id="UP000722625">
    <property type="component" value="Unassembled WGS sequence"/>
</dbReference>
<evidence type="ECO:0000313" key="19">
    <source>
        <dbReference type="Proteomes" id="UP000722625"/>
    </source>
</evidence>
<evidence type="ECO:0000256" key="12">
    <source>
        <dbReference type="ARBA" id="ARBA00023170"/>
    </source>
</evidence>
<evidence type="ECO:0000313" key="18">
    <source>
        <dbReference type="EMBL" id="MBS7232137.1"/>
    </source>
</evidence>
<keyword evidence="12 18" id="KW-0675">Receptor</keyword>
<evidence type="ECO:0000256" key="2">
    <source>
        <dbReference type="ARBA" id="ARBA00009810"/>
    </source>
</evidence>
<proteinExistence type="inferred from homology"/>
<dbReference type="InterPro" id="IPR037066">
    <property type="entry name" value="Plug_dom_sf"/>
</dbReference>
<dbReference type="Gene3D" id="2.170.130.10">
    <property type="entry name" value="TonB-dependent receptor, plug domain"/>
    <property type="match status" value="1"/>
</dbReference>
<keyword evidence="6 14" id="KW-0812">Transmembrane</keyword>
<dbReference type="PANTHER" id="PTHR32552:SF68">
    <property type="entry name" value="FERRICHROME OUTER MEMBRANE TRANSPORTER_PHAGE RECEPTOR"/>
    <property type="match status" value="1"/>
</dbReference>
<feature type="domain" description="TonB-dependent receptor-like beta-barrel" evidence="16">
    <location>
        <begin position="317"/>
        <end position="735"/>
    </location>
</feature>
<comment type="subcellular location">
    <subcellularLocation>
        <location evidence="1 14">Cell outer membrane</location>
        <topology evidence="1 14">Multi-pass membrane protein</topology>
    </subcellularLocation>
</comment>
<organism evidence="18 19">
    <name type="scientific">Flavobacterium psychroterrae</name>
    <dbReference type="NCBI Taxonomy" id="2133767"/>
    <lineage>
        <taxon>Bacteria</taxon>
        <taxon>Pseudomonadati</taxon>
        <taxon>Bacteroidota</taxon>
        <taxon>Flavobacteriia</taxon>
        <taxon>Flavobacteriales</taxon>
        <taxon>Flavobacteriaceae</taxon>
        <taxon>Flavobacterium</taxon>
    </lineage>
</organism>
<keyword evidence="19" id="KW-1185">Reference proteome</keyword>
<feature type="domain" description="TonB-dependent receptor plug" evidence="17">
    <location>
        <begin position="73"/>
        <end position="167"/>
    </location>
</feature>
<comment type="caution">
    <text evidence="18">The sequence shown here is derived from an EMBL/GenBank/DDBJ whole genome shotgun (WGS) entry which is preliminary data.</text>
</comment>
<keyword evidence="13 14" id="KW-0998">Cell outer membrane</keyword>
<evidence type="ECO:0000256" key="3">
    <source>
        <dbReference type="ARBA" id="ARBA00022448"/>
    </source>
</evidence>
<dbReference type="EMBL" id="JAGYVZ010000012">
    <property type="protein sequence ID" value="MBS7232137.1"/>
    <property type="molecule type" value="Genomic_DNA"/>
</dbReference>
<evidence type="ECO:0000256" key="11">
    <source>
        <dbReference type="ARBA" id="ARBA00023136"/>
    </source>
</evidence>
<evidence type="ECO:0000256" key="7">
    <source>
        <dbReference type="ARBA" id="ARBA00022729"/>
    </source>
</evidence>
<dbReference type="Pfam" id="PF00593">
    <property type="entry name" value="TonB_dep_Rec_b-barrel"/>
    <property type="match status" value="1"/>
</dbReference>
<keyword evidence="9" id="KW-0406">Ion transport</keyword>
<dbReference type="Pfam" id="PF07715">
    <property type="entry name" value="Plug"/>
    <property type="match status" value="1"/>
</dbReference>
<dbReference type="InterPro" id="IPR010105">
    <property type="entry name" value="TonB_sidphr_rcpt"/>
</dbReference>
<evidence type="ECO:0000256" key="14">
    <source>
        <dbReference type="PROSITE-ProRule" id="PRU01360"/>
    </source>
</evidence>
<evidence type="ECO:0000256" key="1">
    <source>
        <dbReference type="ARBA" id="ARBA00004571"/>
    </source>
</evidence>
<keyword evidence="10 15" id="KW-0798">TonB box</keyword>
<keyword evidence="3 14" id="KW-0813">Transport</keyword>
<keyword evidence="5" id="KW-0410">Iron transport</keyword>
<comment type="similarity">
    <text evidence="2 14 15">Belongs to the TonB-dependent receptor family.</text>
</comment>
<evidence type="ECO:0000256" key="13">
    <source>
        <dbReference type="ARBA" id="ARBA00023237"/>
    </source>
</evidence>
<dbReference type="PROSITE" id="PS52016">
    <property type="entry name" value="TONB_DEPENDENT_REC_3"/>
    <property type="match status" value="1"/>
</dbReference>
<evidence type="ECO:0000256" key="10">
    <source>
        <dbReference type="ARBA" id="ARBA00023077"/>
    </source>
</evidence>
<dbReference type="Gene3D" id="2.40.170.20">
    <property type="entry name" value="TonB-dependent receptor, beta-barrel domain"/>
    <property type="match status" value="1"/>
</dbReference>
<dbReference type="InterPro" id="IPR039426">
    <property type="entry name" value="TonB-dep_rcpt-like"/>
</dbReference>
<dbReference type="InterPro" id="IPR036942">
    <property type="entry name" value="Beta-barrel_TonB_sf"/>
</dbReference>
<evidence type="ECO:0000259" key="16">
    <source>
        <dbReference type="Pfam" id="PF00593"/>
    </source>
</evidence>
<dbReference type="PANTHER" id="PTHR32552">
    <property type="entry name" value="FERRICHROME IRON RECEPTOR-RELATED"/>
    <property type="match status" value="1"/>
</dbReference>
<keyword evidence="4 14" id="KW-1134">Transmembrane beta strand</keyword>
<dbReference type="NCBIfam" id="TIGR01783">
    <property type="entry name" value="TonB-siderophor"/>
    <property type="match status" value="1"/>
</dbReference>
<keyword evidence="7" id="KW-0732">Signal</keyword>
<sequence>MKHLIFFILLFVSTQFVQSQVINKKVKDSIAKDSIEMVSKRNELQTVEIIGRSTKKYNSDYSFAATKTAALNKDIPQSISTITKELIADKGAFYLADAVKMASGVIPASYYNQYTIRGISQNEEGQIINGMRTRQYYFLQPLTTNIERVEVIKGPSSATFSSVDPGGSINLVTKKPLAIDRKEVSLSVGSFSTFRGSLDFTGPLNESKTLLYRVNGAYQEAKSFRDLVSNKSFLISPSFSYIPNEKTAINTELILSDMTGILDRGQPIFGAVSGVTSLNKTPISLNLGAPSDFFKSKEMVFTTSLAHKFSSKIGFNAQYMKQSWTENLQEHRTTNGFAVDMNNQPVTNLAMMQFVQRQQYWDVDNLSTYFNFDLKTAKIKHKVLVGYDLSSWNKTKGGGQNAARGYLLKDGTVASSFVPANSANYQTTTIDGVVLPKPNVNYFNLNNPTYTITSPDDYTLNVRTALPSALTTTDAIYIQDQIQWEKFTVLLGLRNEWFEDITNYKSNNELTVKKTALLPRVGITYAVNNEINVYTTYLEGYQPQSNTVTLMPQTGSLPAGSLFDPLKSNLKEIGIKSTFFNNSMSFNAAIYEINQRNILMNANDPANPDLLVTRGAERSRGFECDLAGYITVDWQINASYSYIDAKITNDRDVSLIGARKQNTPKNSANLWTRYNFNSDSGLKDLGVGFGMQYQSSKVPWFTRAFTLPDFTVFDAAVYYKPNKSNMQIALNAGNLFNKTYWLGAQNYLRLFPGAPRNFSLNVTYKF</sequence>
<evidence type="ECO:0000256" key="6">
    <source>
        <dbReference type="ARBA" id="ARBA00022692"/>
    </source>
</evidence>